<keyword evidence="2" id="KW-1133">Transmembrane helix</keyword>
<feature type="compositionally biased region" description="Low complexity" evidence="1">
    <location>
        <begin position="337"/>
        <end position="352"/>
    </location>
</feature>
<evidence type="ECO:0000259" key="3">
    <source>
        <dbReference type="Pfam" id="PF25547"/>
    </source>
</evidence>
<sequence>MGAGVSYEVPEWLEWLSWVVGADWPGGDEDAMRRLSDAWTAMGTALGDASDNGDQAADLVVTALDAADGRAFDRTWSAYSGDDEAYLSKLREACDGLAKLCEGCAEDIEYAKYTFIVMLILLAIDIAIMISAAAATFGGSLVEIAVEEGLTQLAARRVATMVVEKIAERTAEKAAEFSVKQLVKEGVKSTLKGELPDFGAQLLMTAQGDEKGGWNFARTGNSVLNAGAGAVLGGGADLLGNKTGLGRVVFGDNLFGQTVKGAVVGGATPFAVGAVTGEPASWHDVAEGATGGAAGGAIGFARGKAEEWASSPPHGDHVAIPDADPPETLLASSSRPATDTSTVDTSATVDAARPPGTPDTGTTSATGVVAHGSAAAQVDSGATTTGRTESARSTTHAAPDRTRTAAEPTRHAGGDSSAAERPRRTIERPLAPNPDETHAGATHDDRDRQRAVGGAADRTRPGGAEQPAVRHGGGDHAGSRQGGDGGASVDRSRPAADDGGAAADGSRQAGGPTTDHSRQSGPDDTRHAADRVRTANETQASPAREEVHDRTGRGSTTAVNRIDAVLNPPARPTSNAPAADSDTTDTTGTTARRADADTPGPDRTAVPAGPESTQDAARTSTPAHVDRRSTPGRDAAEGPRDDSDAGRTSVEDRAAPEDRDTASAQRPTTSPETIEKLGYDPHRPGFPDPGDGINTVHHEGREWVRLEDDAGWHRVEFRSTDERYAGKGFAARLKTFVDKYFHGHDGRTAEDLFNEARGKVDTPIPDGRKSEFESMSDADRAPLDAIRNESRLIEPDDTNGTHRVIQKVFPKEDIPQYVSGLFGGITGFITKLVDVTHLRTPRDIVEGLRLDYEETPYSPDQGEIYAIRMRVTEQQAQHEIVIPSSQGMMRVAGERGDATPRKLYDGKAPFSGSGFSAEARKGAPELLTDNQNDTHHAVALQEGAEMWRITSDGHEELFAVYHSGTWQSTAPSA</sequence>
<proteinExistence type="predicted"/>
<dbReference type="AlphaFoldDB" id="A0A8J4EJ73"/>
<feature type="region of interest" description="Disordered" evidence="1">
    <location>
        <begin position="305"/>
        <end position="691"/>
    </location>
</feature>
<feature type="compositionally biased region" description="Polar residues" evidence="1">
    <location>
        <begin position="380"/>
        <end position="396"/>
    </location>
</feature>
<feature type="compositionally biased region" description="Basic and acidic residues" evidence="1">
    <location>
        <begin position="624"/>
        <end position="661"/>
    </location>
</feature>
<keyword evidence="2" id="KW-0812">Transmembrane</keyword>
<feature type="compositionally biased region" description="Basic and acidic residues" evidence="1">
    <location>
        <begin position="398"/>
        <end position="427"/>
    </location>
</feature>
<feature type="compositionally biased region" description="Basic and acidic residues" evidence="1">
    <location>
        <begin position="543"/>
        <end position="552"/>
    </location>
</feature>
<feature type="compositionally biased region" description="Basic and acidic residues" evidence="1">
    <location>
        <begin position="435"/>
        <end position="450"/>
    </location>
</feature>
<evidence type="ECO:0000313" key="4">
    <source>
        <dbReference type="EMBL" id="GIL26001.1"/>
    </source>
</evidence>
<dbReference type="InterPro" id="IPR057746">
    <property type="entry name" value="CpnT-like_N"/>
</dbReference>
<keyword evidence="5" id="KW-1185">Reference proteome</keyword>
<feature type="compositionally biased region" description="Basic and acidic residues" evidence="1">
    <location>
        <begin position="515"/>
        <end position="534"/>
    </location>
</feature>
<protein>
    <recommendedName>
        <fullName evidence="3">Outer membrane channel protein CpnT-like N-terminal domain-containing protein</fullName>
    </recommendedName>
</protein>
<feature type="compositionally biased region" description="Polar residues" evidence="1">
    <location>
        <begin position="662"/>
        <end position="672"/>
    </location>
</feature>
<evidence type="ECO:0000313" key="5">
    <source>
        <dbReference type="Proteomes" id="UP000614996"/>
    </source>
</evidence>
<feature type="compositionally biased region" description="Polar residues" evidence="1">
    <location>
        <begin position="611"/>
        <end position="622"/>
    </location>
</feature>
<dbReference type="EMBL" id="BOPO01000016">
    <property type="protein sequence ID" value="GIL26001.1"/>
    <property type="molecule type" value="Genomic_DNA"/>
</dbReference>
<accession>A0A8J4EJ73</accession>
<feature type="compositionally biased region" description="Basic and acidic residues" evidence="1">
    <location>
        <begin position="673"/>
        <end position="685"/>
    </location>
</feature>
<evidence type="ECO:0000256" key="2">
    <source>
        <dbReference type="SAM" id="Phobius"/>
    </source>
</evidence>
<name>A0A8J4EJ73_9ACTN</name>
<dbReference type="Pfam" id="PF25547">
    <property type="entry name" value="WXG100_2"/>
    <property type="match status" value="1"/>
</dbReference>
<feature type="compositionally biased region" description="Low complexity" evidence="1">
    <location>
        <begin position="573"/>
        <end position="591"/>
    </location>
</feature>
<gene>
    <name evidence="4" type="ORF">NUM_12550</name>
</gene>
<organism evidence="4 5">
    <name type="scientific">Actinocatenispora comari</name>
    <dbReference type="NCBI Taxonomy" id="2807577"/>
    <lineage>
        <taxon>Bacteria</taxon>
        <taxon>Bacillati</taxon>
        <taxon>Actinomycetota</taxon>
        <taxon>Actinomycetes</taxon>
        <taxon>Micromonosporales</taxon>
        <taxon>Micromonosporaceae</taxon>
        <taxon>Actinocatenispora</taxon>
    </lineage>
</organism>
<feature type="transmembrane region" description="Helical" evidence="2">
    <location>
        <begin position="115"/>
        <end position="137"/>
    </location>
</feature>
<dbReference type="Proteomes" id="UP000614996">
    <property type="component" value="Unassembled WGS sequence"/>
</dbReference>
<keyword evidence="2" id="KW-0472">Membrane</keyword>
<feature type="domain" description="Outer membrane channel protein CpnT-like N-terminal" evidence="3">
    <location>
        <begin position="15"/>
        <end position="146"/>
    </location>
</feature>
<evidence type="ECO:0000256" key="1">
    <source>
        <dbReference type="SAM" id="MobiDB-lite"/>
    </source>
</evidence>
<comment type="caution">
    <text evidence="4">The sequence shown here is derived from an EMBL/GenBank/DDBJ whole genome shotgun (WGS) entry which is preliminary data.</text>
</comment>
<reference evidence="5" key="1">
    <citation type="journal article" date="2021" name="Int. J. Syst. Evol. Microbiol.">
        <title>Actinocatenispora comari sp. nov., an endophytic actinomycete isolated from aerial parts of Comarum salesowianum.</title>
        <authorList>
            <person name="Oyunbileg N."/>
            <person name="Iizaka Y."/>
            <person name="Hamada M."/>
            <person name="Davaapurev B.O."/>
            <person name="Fukumoto A."/>
            <person name="Tsetseg B."/>
            <person name="Kato F."/>
            <person name="Tamura T."/>
            <person name="Batkhuu J."/>
            <person name="Anzai Y."/>
        </authorList>
    </citation>
    <scope>NUCLEOTIDE SEQUENCE [LARGE SCALE GENOMIC DNA]</scope>
    <source>
        <strain evidence="5">NUM-2625</strain>
    </source>
</reference>